<evidence type="ECO:0000313" key="7">
    <source>
        <dbReference type="Proteomes" id="UP000594834"/>
    </source>
</evidence>
<evidence type="ECO:0000256" key="1">
    <source>
        <dbReference type="SAM" id="Phobius"/>
    </source>
</evidence>
<evidence type="ECO:0000313" key="3">
    <source>
        <dbReference type="EMBL" id="OBX82779.1"/>
    </source>
</evidence>
<dbReference type="STRING" id="478.A7456_06965"/>
<dbReference type="Proteomes" id="UP000092671">
    <property type="component" value="Unassembled WGS sequence"/>
</dbReference>
<dbReference type="RefSeq" id="WP_064606688.1">
    <property type="nucleotide sequence ID" value="NZ_CP065728.1"/>
</dbReference>
<keyword evidence="1" id="KW-0472">Membrane</keyword>
<keyword evidence="1" id="KW-0812">Transmembrane</keyword>
<evidence type="ECO:0000313" key="5">
    <source>
        <dbReference type="Proteomes" id="UP000092575"/>
    </source>
</evidence>
<dbReference type="EMBL" id="LZDN01000025">
    <property type="protein sequence ID" value="OBX49936.1"/>
    <property type="molecule type" value="Genomic_DNA"/>
</dbReference>
<gene>
    <name evidence="3" type="ORF">A7456_06965</name>
    <name evidence="2" type="ORF">A9Z60_10065</name>
    <name evidence="4" type="ORF">I6G26_02440</name>
</gene>
<dbReference type="AlphaFoldDB" id="A0A1B8PJ62"/>
<dbReference type="Proteomes" id="UP000092575">
    <property type="component" value="Unassembled WGS sequence"/>
</dbReference>
<protein>
    <submittedName>
        <fullName evidence="2">Uncharacterized protein</fullName>
    </submittedName>
</protein>
<dbReference type="EMBL" id="CP065728">
    <property type="protein sequence ID" value="QPT44914.1"/>
    <property type="molecule type" value="Genomic_DNA"/>
</dbReference>
<reference evidence="3 5" key="1">
    <citation type="submission" date="2016-05" db="EMBL/GenBank/DDBJ databases">
        <title>Draft genome sequence of Moraxella nonliquefaciens CCUG 348T.</title>
        <authorList>
            <person name="Salva-Serra F."/>
            <person name="Engstrom-Jakobsson H."/>
            <person name="Thorell K."/>
            <person name="Gonzales-Siles L."/>
            <person name="Karlsson R."/>
            <person name="Boulund F."/>
            <person name="Engstrand L."/>
            <person name="Kristiansson E."/>
            <person name="Moore E."/>
        </authorList>
    </citation>
    <scope>NUCLEOTIDE SEQUENCE [LARGE SCALE GENOMIC DNA]</scope>
    <source>
        <strain evidence="3 5">CCUG 348</strain>
    </source>
</reference>
<dbReference type="OrthoDB" id="6649596at2"/>
<dbReference type="Proteomes" id="UP000594834">
    <property type="component" value="Chromosome"/>
</dbReference>
<name>A0A1B8PJ62_MORNO</name>
<accession>A0A1B8PJ62</accession>
<keyword evidence="1" id="KW-1133">Transmembrane helix</keyword>
<evidence type="ECO:0000313" key="6">
    <source>
        <dbReference type="Proteomes" id="UP000092671"/>
    </source>
</evidence>
<feature type="transmembrane region" description="Helical" evidence="1">
    <location>
        <begin position="6"/>
        <end position="29"/>
    </location>
</feature>
<evidence type="ECO:0000313" key="4">
    <source>
        <dbReference type="EMBL" id="QPT44914.1"/>
    </source>
</evidence>
<dbReference type="EMBL" id="LXTW01000036">
    <property type="protein sequence ID" value="OBX82779.1"/>
    <property type="molecule type" value="Genomic_DNA"/>
</dbReference>
<reference evidence="4 7" key="3">
    <citation type="submission" date="2020-12" db="EMBL/GenBank/DDBJ databases">
        <title>FDA dAtabase for Regulatory Grade micrObial Sequences (FDA-ARGOS): Supporting development and validation of Infectious Disease Dx tests.</title>
        <authorList>
            <person name="Sproer C."/>
            <person name="Gronow S."/>
            <person name="Severitt S."/>
            <person name="Schroder I."/>
            <person name="Tallon L."/>
            <person name="Sadzewicz L."/>
            <person name="Zhao X."/>
            <person name="Boylan J."/>
            <person name="Ott S."/>
            <person name="Bowen H."/>
            <person name="Vavikolanu K."/>
            <person name="Mehta A."/>
            <person name="Aluvathingal J."/>
            <person name="Nadendla S."/>
            <person name="Lowell S."/>
            <person name="Myers T."/>
            <person name="Yan Y."/>
            <person name="Sichtig H."/>
        </authorList>
    </citation>
    <scope>NUCLEOTIDE SEQUENCE [LARGE SCALE GENOMIC DNA]</scope>
    <source>
        <strain evidence="4 7">FDAARGOS_869</strain>
    </source>
</reference>
<organism evidence="2 6">
    <name type="scientific">Moraxella nonliquefaciens</name>
    <dbReference type="NCBI Taxonomy" id="478"/>
    <lineage>
        <taxon>Bacteria</taxon>
        <taxon>Pseudomonadati</taxon>
        <taxon>Pseudomonadota</taxon>
        <taxon>Gammaproteobacteria</taxon>
        <taxon>Moraxellales</taxon>
        <taxon>Moraxellaceae</taxon>
        <taxon>Moraxella</taxon>
    </lineage>
</organism>
<proteinExistence type="predicted"/>
<sequence length="133" mass="15837">MKNIYFIIKLFVLCSFAVIAYISIVLLSYESYYYCNDKNCLTFVETIKGRDLVVKVYDKRIYSRLQMKNSSYMEFYPEYIPYFEEDDNGRFIVHSDSEPKIAIGDMSNIKFVLSGYECCGTPFYKLNYYMIIF</sequence>
<reference evidence="2 6" key="2">
    <citation type="submission" date="2016-06" db="EMBL/GenBank/DDBJ databases">
        <title>Draft genome of Moraxella nonliquefaciens CCUG 60284.</title>
        <authorList>
            <person name="Salva-Serra F."/>
            <person name="Engstrom-Jakobsson H."/>
            <person name="Thorell K."/>
            <person name="Gonzales-Siles L."/>
            <person name="Karlsson R."/>
            <person name="Boulund F."/>
            <person name="Engstrand L."/>
            <person name="Kristiansson E."/>
            <person name="Moore E."/>
        </authorList>
    </citation>
    <scope>NUCLEOTIDE SEQUENCE [LARGE SCALE GENOMIC DNA]</scope>
    <source>
        <strain evidence="2 6">CCUG 60284</strain>
    </source>
</reference>
<evidence type="ECO:0000313" key="2">
    <source>
        <dbReference type="EMBL" id="OBX49936.1"/>
    </source>
</evidence>
<keyword evidence="7" id="KW-1185">Reference proteome</keyword>